<accession>A0ACC0BR25</accession>
<sequence length="379" mass="42591">MAMAIARLPQEIITDILSRLPAKSIGQFRCVSRPWRSLLCDPEFLKTQLNRQSQSHDIEEKLLLLSTSRSLFTLTFSGAAAASDGVLRKLNLPRCQDNWVNVVGSCNGLALVIDEEESKYLINPTTFQHLKLSNSPEALDPSISFSMHGFGYDSVNDDYKIVTLSYFDTDNEHEPDCADTFIDIYSSKMGSWKRLGPSPYDHAVPYNDSGKFLNGSLHWLASSRTNGYASVIAAFNLAHEVFDELPPPASLDKDKFVFNKLMVLGGCLYMVDDHFHDHVDVWVMKEYGVGESWTKFSINGIENDDPKPLCSFGDEKLVVLDCAKLKVKNLKEETSCRDMVIDGMMPVEFQDGVPFRESLVSPKFLTVWNQEQSSSQSQD</sequence>
<keyword evidence="2" id="KW-1185">Reference proteome</keyword>
<evidence type="ECO:0000313" key="2">
    <source>
        <dbReference type="Proteomes" id="UP001060085"/>
    </source>
</evidence>
<comment type="caution">
    <text evidence="1">The sequence shown here is derived from an EMBL/GenBank/DDBJ whole genome shotgun (WGS) entry which is preliminary data.</text>
</comment>
<dbReference type="EMBL" id="CM044702">
    <property type="protein sequence ID" value="KAI5675115.1"/>
    <property type="molecule type" value="Genomic_DNA"/>
</dbReference>
<evidence type="ECO:0000313" key="1">
    <source>
        <dbReference type="EMBL" id="KAI5675115.1"/>
    </source>
</evidence>
<proteinExistence type="predicted"/>
<protein>
    <submittedName>
        <fullName evidence="1">Uncharacterized protein</fullName>
    </submittedName>
</protein>
<name>A0ACC0BR25_CATRO</name>
<dbReference type="Proteomes" id="UP001060085">
    <property type="component" value="Linkage Group LG02"/>
</dbReference>
<reference evidence="2" key="1">
    <citation type="journal article" date="2023" name="Nat. Plants">
        <title>Single-cell RNA sequencing provides a high-resolution roadmap for understanding the multicellular compartmentation of specialized metabolism.</title>
        <authorList>
            <person name="Sun S."/>
            <person name="Shen X."/>
            <person name="Li Y."/>
            <person name="Li Y."/>
            <person name="Wang S."/>
            <person name="Li R."/>
            <person name="Zhang H."/>
            <person name="Shen G."/>
            <person name="Guo B."/>
            <person name="Wei J."/>
            <person name="Xu J."/>
            <person name="St-Pierre B."/>
            <person name="Chen S."/>
            <person name="Sun C."/>
        </authorList>
    </citation>
    <scope>NUCLEOTIDE SEQUENCE [LARGE SCALE GENOMIC DNA]</scope>
</reference>
<gene>
    <name evidence="1" type="ORF">M9H77_06065</name>
</gene>
<organism evidence="1 2">
    <name type="scientific">Catharanthus roseus</name>
    <name type="common">Madagascar periwinkle</name>
    <name type="synonym">Vinca rosea</name>
    <dbReference type="NCBI Taxonomy" id="4058"/>
    <lineage>
        <taxon>Eukaryota</taxon>
        <taxon>Viridiplantae</taxon>
        <taxon>Streptophyta</taxon>
        <taxon>Embryophyta</taxon>
        <taxon>Tracheophyta</taxon>
        <taxon>Spermatophyta</taxon>
        <taxon>Magnoliopsida</taxon>
        <taxon>eudicotyledons</taxon>
        <taxon>Gunneridae</taxon>
        <taxon>Pentapetalae</taxon>
        <taxon>asterids</taxon>
        <taxon>lamiids</taxon>
        <taxon>Gentianales</taxon>
        <taxon>Apocynaceae</taxon>
        <taxon>Rauvolfioideae</taxon>
        <taxon>Vinceae</taxon>
        <taxon>Catharanthinae</taxon>
        <taxon>Catharanthus</taxon>
    </lineage>
</organism>